<keyword evidence="1" id="KW-0479">Metal-binding</keyword>
<dbReference type="InterPro" id="IPR050067">
    <property type="entry name" value="IPM_dehydratase_rel_enz"/>
</dbReference>
<dbReference type="PANTHER" id="PTHR43822:SF2">
    <property type="entry name" value="HOMOACONITASE, MITOCHONDRIAL"/>
    <property type="match status" value="1"/>
</dbReference>
<dbReference type="GO" id="GO:0046872">
    <property type="term" value="F:metal ion binding"/>
    <property type="evidence" value="ECO:0007669"/>
    <property type="project" value="UniProtKB-KW"/>
</dbReference>
<gene>
    <name evidence="6" type="ORF">METZ01_LOCUS393953</name>
</gene>
<sequence length="261" mass="28402">MTQTLIEKIVQSHAVNLDEGHIVKSGDLISIKPAYVMTHDNTGAVMGKFKAIGASKMANPRQPVFTLDHNVQDQSEDNLKKYASIEAFGKEMGVDFYPAGRGIGHQIMCEEGYAWPGTMAVASDSHSNMYGGMGCLGTPVVRTDAAALWATSKTWWQIPPISRVILNGKLKTGVTGKDVIITLCGLYNQDEVLNHVLEFTGEGVMHLSIDERLTIANMTTEWGALAGVFPIDSITINWLINRSKIIAKRGLENVPSDVDGN</sequence>
<keyword evidence="4" id="KW-0456">Lyase</keyword>
<dbReference type="InterPro" id="IPR015931">
    <property type="entry name" value="Acnase/IPM_dHydase_lsu_aba_1/3"/>
</dbReference>
<organism evidence="6">
    <name type="scientific">marine metagenome</name>
    <dbReference type="NCBI Taxonomy" id="408172"/>
    <lineage>
        <taxon>unclassified sequences</taxon>
        <taxon>metagenomes</taxon>
        <taxon>ecological metagenomes</taxon>
    </lineage>
</organism>
<name>A0A382V3M7_9ZZZZ</name>
<dbReference type="Pfam" id="PF00330">
    <property type="entry name" value="Aconitase"/>
    <property type="match status" value="1"/>
</dbReference>
<evidence type="ECO:0000313" key="6">
    <source>
        <dbReference type="EMBL" id="SVD41099.1"/>
    </source>
</evidence>
<dbReference type="PRINTS" id="PR00415">
    <property type="entry name" value="ACONITASE"/>
</dbReference>
<dbReference type="PANTHER" id="PTHR43822">
    <property type="entry name" value="HOMOACONITASE, MITOCHONDRIAL-RELATED"/>
    <property type="match status" value="1"/>
</dbReference>
<proteinExistence type="predicted"/>
<protein>
    <recommendedName>
        <fullName evidence="5">Aconitase/3-isopropylmalate dehydratase large subunit alpha/beta/alpha domain-containing protein</fullName>
    </recommendedName>
</protein>
<evidence type="ECO:0000256" key="3">
    <source>
        <dbReference type="ARBA" id="ARBA00023014"/>
    </source>
</evidence>
<dbReference type="GO" id="GO:0051536">
    <property type="term" value="F:iron-sulfur cluster binding"/>
    <property type="evidence" value="ECO:0007669"/>
    <property type="project" value="UniProtKB-KW"/>
</dbReference>
<dbReference type="GO" id="GO:0043436">
    <property type="term" value="P:oxoacid metabolic process"/>
    <property type="evidence" value="ECO:0007669"/>
    <property type="project" value="UniProtKB-ARBA"/>
</dbReference>
<accession>A0A382V3M7</accession>
<dbReference type="EMBL" id="UINC01148932">
    <property type="protein sequence ID" value="SVD41099.1"/>
    <property type="molecule type" value="Genomic_DNA"/>
</dbReference>
<dbReference type="SUPFAM" id="SSF53732">
    <property type="entry name" value="Aconitase iron-sulfur domain"/>
    <property type="match status" value="1"/>
</dbReference>
<keyword evidence="2" id="KW-0408">Iron</keyword>
<dbReference type="InterPro" id="IPR036008">
    <property type="entry name" value="Aconitase_4Fe-4S_dom"/>
</dbReference>
<evidence type="ECO:0000256" key="4">
    <source>
        <dbReference type="ARBA" id="ARBA00023239"/>
    </source>
</evidence>
<dbReference type="Gene3D" id="3.30.499.10">
    <property type="entry name" value="Aconitase, domain 3"/>
    <property type="match status" value="1"/>
</dbReference>
<dbReference type="InterPro" id="IPR001030">
    <property type="entry name" value="Acoase/IPM_deHydtase_lsu_aba"/>
</dbReference>
<reference evidence="6" key="1">
    <citation type="submission" date="2018-05" db="EMBL/GenBank/DDBJ databases">
        <authorList>
            <person name="Lanie J.A."/>
            <person name="Ng W.-L."/>
            <person name="Kazmierczak K.M."/>
            <person name="Andrzejewski T.M."/>
            <person name="Davidsen T.M."/>
            <person name="Wayne K.J."/>
            <person name="Tettelin H."/>
            <person name="Glass J.I."/>
            <person name="Rusch D."/>
            <person name="Podicherti R."/>
            <person name="Tsui H.-C.T."/>
            <person name="Winkler M.E."/>
        </authorList>
    </citation>
    <scope>NUCLEOTIDE SEQUENCE</scope>
</reference>
<dbReference type="AlphaFoldDB" id="A0A382V3M7"/>
<feature type="domain" description="Aconitase/3-isopropylmalate dehydratase large subunit alpha/beta/alpha" evidence="5">
    <location>
        <begin position="7"/>
        <end position="245"/>
    </location>
</feature>
<keyword evidence="3" id="KW-0411">Iron-sulfur</keyword>
<dbReference type="GO" id="GO:0016829">
    <property type="term" value="F:lyase activity"/>
    <property type="evidence" value="ECO:0007669"/>
    <property type="project" value="UniProtKB-KW"/>
</dbReference>
<feature type="non-terminal residue" evidence="6">
    <location>
        <position position="261"/>
    </location>
</feature>
<evidence type="ECO:0000259" key="5">
    <source>
        <dbReference type="Pfam" id="PF00330"/>
    </source>
</evidence>
<evidence type="ECO:0000256" key="1">
    <source>
        <dbReference type="ARBA" id="ARBA00022723"/>
    </source>
</evidence>
<evidence type="ECO:0000256" key="2">
    <source>
        <dbReference type="ARBA" id="ARBA00023004"/>
    </source>
</evidence>